<keyword evidence="2" id="KW-0479">Metal-binding</keyword>
<dbReference type="Gene3D" id="1.50.10.10">
    <property type="match status" value="1"/>
</dbReference>
<evidence type="ECO:0000256" key="1">
    <source>
        <dbReference type="ARBA" id="ARBA00007658"/>
    </source>
</evidence>
<sequence>MHLYHPHNSAPYKERWTAAAESSIRYLTSNPSLTFPTAYNRKELRFQSQHLACFGSCHYSSLSTYTGTATGIGPEMFAWQVARHPPPSTSALLSETVSSTSSNHTSIGITSSSSSSSSGSSNRTAEPTTWVPPNGAIIGLGVGGISYNQRYVLGGGFFWFAEVLKYLLFTFADDPEAQVQAGHLSNKWGFNTEGHLIKIRTPT</sequence>
<dbReference type="InterPro" id="IPR036026">
    <property type="entry name" value="Seven-hairpin_glycosidases"/>
</dbReference>
<dbReference type="Proteomes" id="UP001201980">
    <property type="component" value="Unassembled WGS sequence"/>
</dbReference>
<dbReference type="GO" id="GO:0016020">
    <property type="term" value="C:membrane"/>
    <property type="evidence" value="ECO:0007669"/>
    <property type="project" value="InterPro"/>
</dbReference>
<dbReference type="GO" id="GO:0004571">
    <property type="term" value="F:mannosyl-oligosaccharide 1,2-alpha-mannosidase activity"/>
    <property type="evidence" value="ECO:0007669"/>
    <property type="project" value="InterPro"/>
</dbReference>
<proteinExistence type="inferred from homology"/>
<comment type="cofactor">
    <cofactor evidence="2">
        <name>Ca(2+)</name>
        <dbReference type="ChEBI" id="CHEBI:29108"/>
    </cofactor>
</comment>
<accession>A0AAD5WT58</accession>
<feature type="binding site" evidence="2">
    <location>
        <position position="192"/>
    </location>
    <ligand>
        <name>Ca(2+)</name>
        <dbReference type="ChEBI" id="CHEBI:29108"/>
    </ligand>
</feature>
<dbReference type="InterPro" id="IPR012341">
    <property type="entry name" value="6hp_glycosidase-like_sf"/>
</dbReference>
<dbReference type="SUPFAM" id="SSF48225">
    <property type="entry name" value="Seven-hairpin glycosidases"/>
    <property type="match status" value="1"/>
</dbReference>
<dbReference type="GO" id="GO:0005509">
    <property type="term" value="F:calcium ion binding"/>
    <property type="evidence" value="ECO:0007669"/>
    <property type="project" value="InterPro"/>
</dbReference>
<feature type="region of interest" description="Disordered" evidence="3">
    <location>
        <begin position="89"/>
        <end position="128"/>
    </location>
</feature>
<reference evidence="4" key="1">
    <citation type="submission" date="2022-07" db="EMBL/GenBank/DDBJ databases">
        <title>Draft genome sequence of Zalerion maritima ATCC 34329, a (micro)plastics degrading marine fungus.</title>
        <authorList>
            <person name="Paco A."/>
            <person name="Goncalves M.F.M."/>
            <person name="Rocha-Santos T.A.P."/>
            <person name="Alves A."/>
        </authorList>
    </citation>
    <scope>NUCLEOTIDE SEQUENCE</scope>
    <source>
        <strain evidence="4">ATCC 34329</strain>
    </source>
</reference>
<comment type="similarity">
    <text evidence="1">Belongs to the glycosyl hydrolase 47 family.</text>
</comment>
<keyword evidence="2" id="KW-0106">Calcium</keyword>
<gene>
    <name evidence="4" type="ORF">MKZ38_001380</name>
</gene>
<evidence type="ECO:0000256" key="3">
    <source>
        <dbReference type="SAM" id="MobiDB-lite"/>
    </source>
</evidence>
<dbReference type="AlphaFoldDB" id="A0AAD5WT58"/>
<evidence type="ECO:0000256" key="2">
    <source>
        <dbReference type="PIRSR" id="PIRSR601382-2"/>
    </source>
</evidence>
<evidence type="ECO:0000313" key="4">
    <source>
        <dbReference type="EMBL" id="KAJ2901799.1"/>
    </source>
</evidence>
<feature type="compositionally biased region" description="Low complexity" evidence="3">
    <location>
        <begin position="89"/>
        <end position="126"/>
    </location>
</feature>
<keyword evidence="4" id="KW-0378">Hydrolase</keyword>
<dbReference type="GO" id="GO:0036503">
    <property type="term" value="P:ERAD pathway"/>
    <property type="evidence" value="ECO:0007669"/>
    <property type="project" value="UniProtKB-ARBA"/>
</dbReference>
<name>A0AAD5WT58_9PEZI</name>
<dbReference type="EMBL" id="JAKWBI020000137">
    <property type="protein sequence ID" value="KAJ2901799.1"/>
    <property type="molecule type" value="Genomic_DNA"/>
</dbReference>
<dbReference type="GO" id="GO:0005975">
    <property type="term" value="P:carbohydrate metabolic process"/>
    <property type="evidence" value="ECO:0007669"/>
    <property type="project" value="InterPro"/>
</dbReference>
<organism evidence="4 5">
    <name type="scientific">Zalerion maritima</name>
    <dbReference type="NCBI Taxonomy" id="339359"/>
    <lineage>
        <taxon>Eukaryota</taxon>
        <taxon>Fungi</taxon>
        <taxon>Dikarya</taxon>
        <taxon>Ascomycota</taxon>
        <taxon>Pezizomycotina</taxon>
        <taxon>Sordariomycetes</taxon>
        <taxon>Lulworthiomycetidae</taxon>
        <taxon>Lulworthiales</taxon>
        <taxon>Lulworthiaceae</taxon>
        <taxon>Zalerion</taxon>
    </lineage>
</organism>
<comment type="caution">
    <text evidence="4">The sequence shown here is derived from an EMBL/GenBank/DDBJ whole genome shotgun (WGS) entry which is preliminary data.</text>
</comment>
<evidence type="ECO:0000313" key="5">
    <source>
        <dbReference type="Proteomes" id="UP001201980"/>
    </source>
</evidence>
<protein>
    <submittedName>
        <fullName evidence="4">Glycoside hydrolase family 47 protein</fullName>
    </submittedName>
</protein>
<dbReference type="Pfam" id="PF01532">
    <property type="entry name" value="Glyco_hydro_47"/>
    <property type="match status" value="1"/>
</dbReference>
<dbReference type="InterPro" id="IPR001382">
    <property type="entry name" value="Glyco_hydro_47"/>
</dbReference>
<keyword evidence="5" id="KW-1185">Reference proteome</keyword>